<evidence type="ECO:0000256" key="3">
    <source>
        <dbReference type="ARBA" id="ARBA00022692"/>
    </source>
</evidence>
<dbReference type="SUPFAM" id="SSF52540">
    <property type="entry name" value="P-loop containing nucleoside triphosphate hydrolases"/>
    <property type="match status" value="1"/>
</dbReference>
<dbReference type="eggNOG" id="KOG0061">
    <property type="taxonomic scope" value="Eukaryota"/>
</dbReference>
<dbReference type="STRING" id="312017.Q22MM8"/>
<dbReference type="KEGG" id="tet:TTHERM_00034910"/>
<dbReference type="GO" id="GO:0016887">
    <property type="term" value="F:ATP hydrolysis activity"/>
    <property type="evidence" value="ECO:0007669"/>
    <property type="project" value="InterPro"/>
</dbReference>
<dbReference type="SMART" id="SM00382">
    <property type="entry name" value="AAA"/>
    <property type="match status" value="1"/>
</dbReference>
<keyword evidence="3 8" id="KW-0812">Transmembrane</keyword>
<evidence type="ECO:0000256" key="5">
    <source>
        <dbReference type="ARBA" id="ARBA00022840"/>
    </source>
</evidence>
<gene>
    <name evidence="10" type="ORF">TTHERM_00034910</name>
</gene>
<comment type="subcellular location">
    <subcellularLocation>
        <location evidence="1">Membrane</location>
        <topology evidence="1">Multi-pass membrane protein</topology>
    </subcellularLocation>
</comment>
<accession>Q22MM8</accession>
<evidence type="ECO:0000313" key="10">
    <source>
        <dbReference type="EMBL" id="EAR86655.2"/>
    </source>
</evidence>
<dbReference type="Pfam" id="PF00005">
    <property type="entry name" value="ABC_tran"/>
    <property type="match status" value="1"/>
</dbReference>
<dbReference type="OrthoDB" id="66620at2759"/>
<reference evidence="11" key="1">
    <citation type="journal article" date="2006" name="PLoS Biol.">
        <title>Macronuclear genome sequence of the ciliate Tetrahymena thermophila, a model eukaryote.</title>
        <authorList>
            <person name="Eisen J.A."/>
            <person name="Coyne R.S."/>
            <person name="Wu M."/>
            <person name="Wu D."/>
            <person name="Thiagarajan M."/>
            <person name="Wortman J.R."/>
            <person name="Badger J.H."/>
            <person name="Ren Q."/>
            <person name="Amedeo P."/>
            <person name="Jones K.M."/>
            <person name="Tallon L.J."/>
            <person name="Delcher A.L."/>
            <person name="Salzberg S.L."/>
            <person name="Silva J.C."/>
            <person name="Haas B.J."/>
            <person name="Majoros W.H."/>
            <person name="Farzad M."/>
            <person name="Carlton J.M."/>
            <person name="Smith R.K. Jr."/>
            <person name="Garg J."/>
            <person name="Pearlman R.E."/>
            <person name="Karrer K.M."/>
            <person name="Sun L."/>
            <person name="Manning G."/>
            <person name="Elde N.C."/>
            <person name="Turkewitz A.P."/>
            <person name="Asai D.J."/>
            <person name="Wilkes D.E."/>
            <person name="Wang Y."/>
            <person name="Cai H."/>
            <person name="Collins K."/>
            <person name="Stewart B.A."/>
            <person name="Lee S.R."/>
            <person name="Wilamowska K."/>
            <person name="Weinberg Z."/>
            <person name="Ruzzo W.L."/>
            <person name="Wloga D."/>
            <person name="Gaertig J."/>
            <person name="Frankel J."/>
            <person name="Tsao C.-C."/>
            <person name="Gorovsky M.A."/>
            <person name="Keeling P.J."/>
            <person name="Waller R.F."/>
            <person name="Patron N.J."/>
            <person name="Cherry J.M."/>
            <person name="Stover N.A."/>
            <person name="Krieger C.J."/>
            <person name="del Toro C."/>
            <person name="Ryder H.F."/>
            <person name="Williamson S.C."/>
            <person name="Barbeau R.A."/>
            <person name="Hamilton E.P."/>
            <person name="Orias E."/>
        </authorList>
    </citation>
    <scope>NUCLEOTIDE SEQUENCE [LARGE SCALE GENOMIC DNA]</scope>
    <source>
        <strain evidence="11">SB210</strain>
    </source>
</reference>
<evidence type="ECO:0000256" key="2">
    <source>
        <dbReference type="ARBA" id="ARBA00022448"/>
    </source>
</evidence>
<dbReference type="InterPro" id="IPR043926">
    <property type="entry name" value="ABCG_dom"/>
</dbReference>
<dbReference type="GeneID" id="7843889"/>
<evidence type="ECO:0000256" key="8">
    <source>
        <dbReference type="SAM" id="Phobius"/>
    </source>
</evidence>
<feature type="transmembrane region" description="Helical" evidence="8">
    <location>
        <begin position="428"/>
        <end position="454"/>
    </location>
</feature>
<feature type="domain" description="ABC transporter" evidence="9">
    <location>
        <begin position="19"/>
        <end position="264"/>
    </location>
</feature>
<dbReference type="InterPro" id="IPR003439">
    <property type="entry name" value="ABC_transporter-like_ATP-bd"/>
</dbReference>
<feature type="transmembrane region" description="Helical" evidence="8">
    <location>
        <begin position="460"/>
        <end position="481"/>
    </location>
</feature>
<dbReference type="CDD" id="cd03213">
    <property type="entry name" value="ABCG_EPDR"/>
    <property type="match status" value="1"/>
</dbReference>
<keyword evidence="11" id="KW-1185">Reference proteome</keyword>
<organism evidence="10 11">
    <name type="scientific">Tetrahymena thermophila (strain SB210)</name>
    <dbReference type="NCBI Taxonomy" id="312017"/>
    <lineage>
        <taxon>Eukaryota</taxon>
        <taxon>Sar</taxon>
        <taxon>Alveolata</taxon>
        <taxon>Ciliophora</taxon>
        <taxon>Intramacronucleata</taxon>
        <taxon>Oligohymenophorea</taxon>
        <taxon>Hymenostomatida</taxon>
        <taxon>Tetrahymenina</taxon>
        <taxon>Tetrahymenidae</taxon>
        <taxon>Tetrahymena</taxon>
    </lineage>
</organism>
<dbReference type="AlphaFoldDB" id="Q22MM8"/>
<dbReference type="InterPro" id="IPR003593">
    <property type="entry name" value="AAA+_ATPase"/>
</dbReference>
<evidence type="ECO:0000256" key="7">
    <source>
        <dbReference type="ARBA" id="ARBA00023136"/>
    </source>
</evidence>
<evidence type="ECO:0000256" key="6">
    <source>
        <dbReference type="ARBA" id="ARBA00022989"/>
    </source>
</evidence>
<dbReference type="GO" id="GO:0140359">
    <property type="term" value="F:ABC-type transporter activity"/>
    <property type="evidence" value="ECO:0007669"/>
    <property type="project" value="InterPro"/>
</dbReference>
<evidence type="ECO:0000256" key="4">
    <source>
        <dbReference type="ARBA" id="ARBA00022741"/>
    </source>
</evidence>
<dbReference type="Gene3D" id="3.40.50.300">
    <property type="entry name" value="P-loop containing nucleotide triphosphate hydrolases"/>
    <property type="match status" value="1"/>
</dbReference>
<dbReference type="PANTHER" id="PTHR48041">
    <property type="entry name" value="ABC TRANSPORTER G FAMILY MEMBER 28"/>
    <property type="match status" value="1"/>
</dbReference>
<dbReference type="Proteomes" id="UP000009168">
    <property type="component" value="Unassembled WGS sequence"/>
</dbReference>
<dbReference type="InterPro" id="IPR013525">
    <property type="entry name" value="ABC2_TM"/>
</dbReference>
<dbReference type="GO" id="GO:0016020">
    <property type="term" value="C:membrane"/>
    <property type="evidence" value="ECO:0007669"/>
    <property type="project" value="UniProtKB-SubCell"/>
</dbReference>
<dbReference type="Pfam" id="PF19055">
    <property type="entry name" value="ABC2_membrane_7"/>
    <property type="match status" value="1"/>
</dbReference>
<dbReference type="InterPro" id="IPR050352">
    <property type="entry name" value="ABCG_transporters"/>
</dbReference>
<dbReference type="PANTHER" id="PTHR48041:SF139">
    <property type="entry name" value="PROTEIN SCARLET"/>
    <property type="match status" value="1"/>
</dbReference>
<feature type="transmembrane region" description="Helical" evidence="8">
    <location>
        <begin position="565"/>
        <end position="584"/>
    </location>
</feature>
<keyword evidence="7 8" id="KW-0472">Membrane</keyword>
<sequence>MNKTHSEEYINNNQNQLDFTFQNLKYSIKTREGTKEIIKGIDGIFPNSQVTAILGSSGAGKTTLLNIITKRITKLSSNELEGQVLVNGQPYTSESFSSFANYVMQDDILTETMTVRECITFAANMKVRGGQKKRNDLVNDMIKQLKLEKCQNTQIGGQFVKGISGGERKRTSIGFELVCDPQSIFLDEPTSGLDSFNAYILIDMLRKFAHEKKRTVVFTIHQPSSEIWNMFDRIMLLVNGKFIYQGSGGNQIQKYFSGQGFECPIFSNPADYYMSLMSQDKQINVINTPLYFKNYDEIIKDSVQYQINFSNKQEIIPNQKFIPIYMQFYYIVVRTIQIQIRSPILFKAKLGQVTILAVFLGLIYYQLPNGENDPYNIVDARNKNGFLFFLATGAFMESMNAATLSFPTERQVFLREENSKLYKIFPYFFGKLLVDLVSDFIIPIIFCCIVYWMVGLRNNLEAFLFFNLIMIILQFTGIAAGYFEGCLFKDPNLAYGVAQLITLPLFPFSGFYKNSGDLASWISWVQYISPFNYAYQAFVRNEYEQTYFIPNPIEAENIQFTKWEAVGYLCLMFLGYLILAFFFLKRSLKTLQ</sequence>
<dbReference type="GO" id="GO:0005524">
    <property type="term" value="F:ATP binding"/>
    <property type="evidence" value="ECO:0007669"/>
    <property type="project" value="UniProtKB-KW"/>
</dbReference>
<keyword evidence="4" id="KW-0547">Nucleotide-binding</keyword>
<dbReference type="HOGENOM" id="CLU_000604_57_6_1"/>
<keyword evidence="5" id="KW-0067">ATP-binding</keyword>
<dbReference type="InterPro" id="IPR027417">
    <property type="entry name" value="P-loop_NTPase"/>
</dbReference>
<dbReference type="Pfam" id="PF01061">
    <property type="entry name" value="ABC2_membrane"/>
    <property type="match status" value="1"/>
</dbReference>
<evidence type="ECO:0000313" key="11">
    <source>
        <dbReference type="Proteomes" id="UP000009168"/>
    </source>
</evidence>
<feature type="transmembrane region" description="Helical" evidence="8">
    <location>
        <begin position="493"/>
        <end position="512"/>
    </location>
</feature>
<proteinExistence type="predicted"/>
<dbReference type="PROSITE" id="PS50893">
    <property type="entry name" value="ABC_TRANSPORTER_2"/>
    <property type="match status" value="1"/>
</dbReference>
<dbReference type="RefSeq" id="XP_976992.2">
    <property type="nucleotide sequence ID" value="XM_971899.2"/>
</dbReference>
<protein>
    <submittedName>
        <fullName evidence="10">ABC transporter family protein</fullName>
    </submittedName>
</protein>
<keyword evidence="2" id="KW-0813">Transport</keyword>
<dbReference type="EMBL" id="GG662720">
    <property type="protein sequence ID" value="EAR86655.2"/>
    <property type="molecule type" value="Genomic_DNA"/>
</dbReference>
<dbReference type="InParanoid" id="Q22MM8"/>
<name>Q22MM8_TETTS</name>
<evidence type="ECO:0000259" key="9">
    <source>
        <dbReference type="PROSITE" id="PS50893"/>
    </source>
</evidence>
<keyword evidence="6 8" id="KW-1133">Transmembrane helix</keyword>
<evidence type="ECO:0000256" key="1">
    <source>
        <dbReference type="ARBA" id="ARBA00004141"/>
    </source>
</evidence>